<dbReference type="InterPro" id="IPR032466">
    <property type="entry name" value="Metal_Hydrolase"/>
</dbReference>
<dbReference type="Proteomes" id="UP000595046">
    <property type="component" value="Chromosome"/>
</dbReference>
<keyword evidence="3" id="KW-1185">Reference proteome</keyword>
<evidence type="ECO:0000313" key="3">
    <source>
        <dbReference type="Proteomes" id="UP000595046"/>
    </source>
</evidence>
<dbReference type="Pfam" id="PF02126">
    <property type="entry name" value="PTE"/>
    <property type="match status" value="1"/>
</dbReference>
<organism evidence="2 3">
    <name type="scientific">Streptomyces bathyalis</name>
    <dbReference type="NCBI Taxonomy" id="2710756"/>
    <lineage>
        <taxon>Bacteria</taxon>
        <taxon>Bacillati</taxon>
        <taxon>Actinomycetota</taxon>
        <taxon>Actinomycetes</taxon>
        <taxon>Kitasatosporales</taxon>
        <taxon>Streptomycetaceae</taxon>
        <taxon>Streptomyces</taxon>
    </lineage>
</organism>
<protein>
    <submittedName>
        <fullName evidence="2">Uncharacterized protein</fullName>
    </submittedName>
</protein>
<reference evidence="3" key="1">
    <citation type="submission" date="2020-02" db="EMBL/GenBank/DDBJ databases">
        <title>Streptomyces sp. ASO4wet.</title>
        <authorList>
            <person name="Risdian C."/>
            <person name="Landwehr W."/>
            <person name="Schupp P."/>
            <person name="Wink J."/>
        </authorList>
    </citation>
    <scope>NUCLEOTIDE SEQUENCE [LARGE SCALE GENOMIC DNA]</scope>
    <source>
        <strain evidence="3">ASO4wet</strain>
    </source>
</reference>
<proteinExistence type="predicted"/>
<dbReference type="InterPro" id="IPR001559">
    <property type="entry name" value="Phosphotriesterase"/>
</dbReference>
<gene>
    <name evidence="2" type="ORF">G4Z16_03855</name>
</gene>
<name>A0A7T1T3D8_9ACTN</name>
<evidence type="ECO:0000256" key="1">
    <source>
        <dbReference type="SAM" id="MobiDB-lite"/>
    </source>
</evidence>
<dbReference type="SUPFAM" id="SSF51556">
    <property type="entry name" value="Metallo-dependent hydrolases"/>
    <property type="match status" value="1"/>
</dbReference>
<feature type="compositionally biased region" description="Basic residues" evidence="1">
    <location>
        <begin position="52"/>
        <end position="62"/>
    </location>
</feature>
<dbReference type="GO" id="GO:0008270">
    <property type="term" value="F:zinc ion binding"/>
    <property type="evidence" value="ECO:0007669"/>
    <property type="project" value="InterPro"/>
</dbReference>
<dbReference type="Gene3D" id="3.20.20.140">
    <property type="entry name" value="Metal-dependent hydrolases"/>
    <property type="match status" value="1"/>
</dbReference>
<sequence length="118" mass="13182">MRPDSRSCWPRCSPPAPSRDASPACRSDLAGREVGTHIRHLADVGPCATRKGASRRNRRRVHGGFPRRTSGQWQTGPWRGWGARDVLPALRERGVTEEQIATMMTGNPRRILQRGAPY</sequence>
<feature type="region of interest" description="Disordered" evidence="1">
    <location>
        <begin position="49"/>
        <end position="79"/>
    </location>
</feature>
<dbReference type="AlphaFoldDB" id="A0A7T1T3D8"/>
<feature type="region of interest" description="Disordered" evidence="1">
    <location>
        <begin position="1"/>
        <end position="26"/>
    </location>
</feature>
<evidence type="ECO:0000313" key="2">
    <source>
        <dbReference type="EMBL" id="QPP05669.1"/>
    </source>
</evidence>
<dbReference type="KEGG" id="sbat:G4Z16_03855"/>
<accession>A0A7T1T3D8</accession>
<dbReference type="EMBL" id="CP048882">
    <property type="protein sequence ID" value="QPP05669.1"/>
    <property type="molecule type" value="Genomic_DNA"/>
</dbReference>